<feature type="transmembrane region" description="Helical" evidence="9">
    <location>
        <begin position="121"/>
        <end position="139"/>
    </location>
</feature>
<dbReference type="EMBL" id="CP011340">
    <property type="protein sequence ID" value="ALC18450.1"/>
    <property type="molecule type" value="Genomic_DNA"/>
</dbReference>
<dbReference type="AlphaFoldDB" id="A0A0M4DHG5"/>
<evidence type="ECO:0000313" key="12">
    <source>
        <dbReference type="EMBL" id="ALC25515.1"/>
    </source>
</evidence>
<feature type="transmembrane region" description="Helical" evidence="9">
    <location>
        <begin position="272"/>
        <end position="289"/>
    </location>
</feature>
<reference evidence="12 13" key="1">
    <citation type="submission" date="2015-08" db="EMBL/GenBank/DDBJ databases">
        <title>Genome sequence of the pristinamycin over-producing bacterium Streptomyces pristinaespiralis HCCB10218.</title>
        <authorList>
            <person name="Tian J."/>
            <person name="Yang J."/>
            <person name="Li L."/>
            <person name="Ruan L."/>
            <person name="Wei W."/>
            <person name="Zheng G."/>
            <person name="Wei Z."/>
            <person name="Yang S."/>
            <person name="Ge M."/>
            <person name="Jiang W."/>
            <person name="Lu Y."/>
        </authorList>
    </citation>
    <scope>NUCLEOTIDE SEQUENCE [LARGE SCALE GENOMIC DNA]</scope>
    <source>
        <strain evidence="12 13">HCCB 10218</strain>
    </source>
</reference>
<dbReference type="PANTHER" id="PTHR42718">
    <property type="entry name" value="MAJOR FACILITATOR SUPERFAMILY MULTIDRUG TRANSPORTER MFSC"/>
    <property type="match status" value="1"/>
</dbReference>
<dbReference type="PATRIC" id="fig|38300.4.peg.154"/>
<dbReference type="RefSeq" id="WP_005321961.1">
    <property type="nucleotide sequence ID" value="NZ_CP011340.1"/>
</dbReference>
<dbReference type="GO" id="GO:0046677">
    <property type="term" value="P:response to antibiotic"/>
    <property type="evidence" value="ECO:0007669"/>
    <property type="project" value="UniProtKB-KW"/>
</dbReference>
<evidence type="ECO:0000256" key="9">
    <source>
        <dbReference type="SAM" id="Phobius"/>
    </source>
</evidence>
<keyword evidence="3" id="KW-1003">Cell membrane</keyword>
<gene>
    <name evidence="11" type="ORF">SPRI_0144</name>
    <name evidence="12" type="ORF">SPRI_7209</name>
</gene>
<evidence type="ECO:0000259" key="10">
    <source>
        <dbReference type="PROSITE" id="PS50850"/>
    </source>
</evidence>
<dbReference type="Proteomes" id="UP000060513">
    <property type="component" value="Chromosome"/>
</dbReference>
<accession>A0A0M4DHG5</accession>
<evidence type="ECO:0000256" key="5">
    <source>
        <dbReference type="ARBA" id="ARBA00022989"/>
    </source>
</evidence>
<dbReference type="InterPro" id="IPR020846">
    <property type="entry name" value="MFS_dom"/>
</dbReference>
<keyword evidence="4 9" id="KW-0812">Transmembrane</keyword>
<dbReference type="Gene3D" id="1.20.1250.20">
    <property type="entry name" value="MFS general substrate transporter like domains"/>
    <property type="match status" value="1"/>
</dbReference>
<evidence type="ECO:0000313" key="11">
    <source>
        <dbReference type="EMBL" id="ALC18450.1"/>
    </source>
</evidence>
<dbReference type="InterPro" id="IPR036259">
    <property type="entry name" value="MFS_trans_sf"/>
</dbReference>
<dbReference type="PANTHER" id="PTHR42718:SF46">
    <property type="entry name" value="BLR6921 PROTEIN"/>
    <property type="match status" value="1"/>
</dbReference>
<evidence type="ECO:0000256" key="7">
    <source>
        <dbReference type="ARBA" id="ARBA00023251"/>
    </source>
</evidence>
<feature type="transmembrane region" description="Helical" evidence="9">
    <location>
        <begin position="145"/>
        <end position="168"/>
    </location>
</feature>
<organism evidence="12">
    <name type="scientific">Streptomyces pristinaespiralis</name>
    <dbReference type="NCBI Taxonomy" id="38300"/>
    <lineage>
        <taxon>Bacteria</taxon>
        <taxon>Bacillati</taxon>
        <taxon>Actinomycetota</taxon>
        <taxon>Actinomycetes</taxon>
        <taxon>Kitasatosporales</taxon>
        <taxon>Streptomycetaceae</taxon>
        <taxon>Streptomyces</taxon>
    </lineage>
</organism>
<dbReference type="SUPFAM" id="SSF103473">
    <property type="entry name" value="MFS general substrate transporter"/>
    <property type="match status" value="1"/>
</dbReference>
<dbReference type="Gene3D" id="1.20.1720.10">
    <property type="entry name" value="Multidrug resistance protein D"/>
    <property type="match status" value="1"/>
</dbReference>
<feature type="transmembrane region" description="Helical" evidence="9">
    <location>
        <begin position="210"/>
        <end position="230"/>
    </location>
</feature>
<feature type="transmembrane region" description="Helical" evidence="9">
    <location>
        <begin position="463"/>
        <end position="484"/>
    </location>
</feature>
<feature type="region of interest" description="Disordered" evidence="8">
    <location>
        <begin position="1"/>
        <end position="42"/>
    </location>
</feature>
<dbReference type="GO" id="GO:0022857">
    <property type="term" value="F:transmembrane transporter activity"/>
    <property type="evidence" value="ECO:0007669"/>
    <property type="project" value="InterPro"/>
</dbReference>
<dbReference type="GeneID" id="97231767"/>
<dbReference type="KEGG" id="spri:SPRI_7209"/>
<dbReference type="PROSITE" id="PS50850">
    <property type="entry name" value="MFS"/>
    <property type="match status" value="1"/>
</dbReference>
<feature type="transmembrane region" description="Helical" evidence="9">
    <location>
        <begin position="90"/>
        <end position="109"/>
    </location>
</feature>
<evidence type="ECO:0000256" key="1">
    <source>
        <dbReference type="ARBA" id="ARBA00004651"/>
    </source>
</evidence>
<proteinExistence type="predicted"/>
<evidence type="ECO:0000256" key="3">
    <source>
        <dbReference type="ARBA" id="ARBA00022475"/>
    </source>
</evidence>
<feature type="transmembrane region" description="Helical" evidence="9">
    <location>
        <begin position="180"/>
        <end position="204"/>
    </location>
</feature>
<protein>
    <recommendedName>
        <fullName evidence="10">Major facilitator superfamily (MFS) profile domain-containing protein</fullName>
    </recommendedName>
</protein>
<evidence type="ECO:0000256" key="4">
    <source>
        <dbReference type="ARBA" id="ARBA00022692"/>
    </source>
</evidence>
<sequence>MTAQLSDQPVPAAPAGPRPTPSASGRTAVSGSGHTAVSGSGAGVRVGKTRRAAGALAVIAGCNAMIQLDDPIVNIALPGMRADLGLSEVGASWVVTAYLLAFGGLLLLGGRLGDLLGRRRVFMAGVALFTAAAALRGAASSGEMLIAVRAVQGVGAALAAPSGLALLLSMFPPGPARTRAIAVCTAAGALSTAGGLLLAGALTSLGSWRWVVYLDVPVGVAIVVAAPFVLVETRRVPGRLDAAGALLSALGAAALVFGLARAAERPWSDLSVAGGVPAGIAVLVLFAVVERRARQPLVAPALFADRDRLLAYGATLAVPGAVIGTYFFLNQFFQAGRGWSALVAACALLPLPVTTALAAAGGERLLRRLGARRMLAVGAGLLMCGNGWLALSVTGPYPVVLPALVLLGAGMACAVLPLTVLATSSPAPDRAGAASGVLNAVQSVGGSVGLATLVAVASHGGGAAAGFVAGAGFAAVALVAAAGLRRRPAAVVS</sequence>
<keyword evidence="5 9" id="KW-1133">Transmembrane helix</keyword>
<dbReference type="OrthoDB" id="4207203at2"/>
<comment type="subcellular location">
    <subcellularLocation>
        <location evidence="1">Cell membrane</location>
        <topology evidence="1">Multi-pass membrane protein</topology>
    </subcellularLocation>
</comment>
<keyword evidence="2" id="KW-0813">Transport</keyword>
<name>A0A0M4DHG5_STRPR</name>
<feature type="domain" description="Major facilitator superfamily (MFS) profile" evidence="10">
    <location>
        <begin position="55"/>
        <end position="489"/>
    </location>
</feature>
<feature type="transmembrane region" description="Helical" evidence="9">
    <location>
        <begin position="374"/>
        <end position="393"/>
    </location>
</feature>
<feature type="transmembrane region" description="Helical" evidence="9">
    <location>
        <begin position="399"/>
        <end position="421"/>
    </location>
</feature>
<dbReference type="InterPro" id="IPR011701">
    <property type="entry name" value="MFS"/>
</dbReference>
<feature type="transmembrane region" description="Helical" evidence="9">
    <location>
        <begin position="309"/>
        <end position="329"/>
    </location>
</feature>
<feature type="compositionally biased region" description="Pro residues" evidence="8">
    <location>
        <begin position="11"/>
        <end position="20"/>
    </location>
</feature>
<evidence type="ECO:0000313" key="13">
    <source>
        <dbReference type="Proteomes" id="UP000060513"/>
    </source>
</evidence>
<feature type="transmembrane region" description="Helical" evidence="9">
    <location>
        <begin position="433"/>
        <end position="457"/>
    </location>
</feature>
<feature type="transmembrane region" description="Helical" evidence="9">
    <location>
        <begin position="341"/>
        <end position="362"/>
    </location>
</feature>
<evidence type="ECO:0000256" key="2">
    <source>
        <dbReference type="ARBA" id="ARBA00022448"/>
    </source>
</evidence>
<feature type="transmembrane region" description="Helical" evidence="9">
    <location>
        <begin position="242"/>
        <end position="260"/>
    </location>
</feature>
<evidence type="ECO:0000256" key="6">
    <source>
        <dbReference type="ARBA" id="ARBA00023136"/>
    </source>
</evidence>
<keyword evidence="6 9" id="KW-0472">Membrane</keyword>
<dbReference type="EMBL" id="CP011340">
    <property type="protein sequence ID" value="ALC25515.1"/>
    <property type="molecule type" value="Genomic_DNA"/>
</dbReference>
<feature type="compositionally biased region" description="Polar residues" evidence="8">
    <location>
        <begin position="21"/>
        <end position="35"/>
    </location>
</feature>
<keyword evidence="7" id="KW-0046">Antibiotic resistance</keyword>
<dbReference type="KEGG" id="spri:SPRI_0144"/>
<evidence type="ECO:0000256" key="8">
    <source>
        <dbReference type="SAM" id="MobiDB-lite"/>
    </source>
</evidence>
<dbReference type="GO" id="GO:0005886">
    <property type="term" value="C:plasma membrane"/>
    <property type="evidence" value="ECO:0007669"/>
    <property type="project" value="UniProtKB-SubCell"/>
</dbReference>
<dbReference type="Pfam" id="PF07690">
    <property type="entry name" value="MFS_1"/>
    <property type="match status" value="1"/>
</dbReference>